<organism evidence="1 2">
    <name type="scientific">Vairimorpha apis BRL 01</name>
    <dbReference type="NCBI Taxonomy" id="1037528"/>
    <lineage>
        <taxon>Eukaryota</taxon>
        <taxon>Fungi</taxon>
        <taxon>Fungi incertae sedis</taxon>
        <taxon>Microsporidia</taxon>
        <taxon>Nosematidae</taxon>
        <taxon>Vairimorpha</taxon>
    </lineage>
</organism>
<dbReference type="Proteomes" id="UP000053780">
    <property type="component" value="Unassembled WGS sequence"/>
</dbReference>
<dbReference type="VEuPathDB" id="MicrosporidiaDB:NAPIS_ORF02383"/>
<accession>T0L6A0</accession>
<keyword evidence="2" id="KW-1185">Reference proteome</keyword>
<reference evidence="1 2" key="1">
    <citation type="journal article" date="2013" name="BMC Genomics">
        <title>Genome sequencing and comparative genomics of honey bee microsporidia, Nosema apis reveal novel insights into host-parasite interactions.</title>
        <authorList>
            <person name="Chen Yp."/>
            <person name="Pettis J.S."/>
            <person name="Zhao Y."/>
            <person name="Liu X."/>
            <person name="Tallon L.J."/>
            <person name="Sadzewicz L.D."/>
            <person name="Li R."/>
            <person name="Zheng H."/>
            <person name="Huang S."/>
            <person name="Zhang X."/>
            <person name="Hamilton M.C."/>
            <person name="Pernal S.F."/>
            <person name="Melathopoulos A.P."/>
            <person name="Yan X."/>
            <person name="Evans J.D."/>
        </authorList>
    </citation>
    <scope>NUCLEOTIDE SEQUENCE [LARGE SCALE GENOMIC DNA]</scope>
    <source>
        <strain evidence="1 2">BRL 01</strain>
    </source>
</reference>
<evidence type="ECO:0000313" key="2">
    <source>
        <dbReference type="Proteomes" id="UP000053780"/>
    </source>
</evidence>
<sequence length="215" mass="25500">MSKRLNVLSIITSKKNKEIQSIVTKIRSDCIQVIREKLSDPMKQYSLIQKLLKKNECKLFLTITNGFFSFGRSFNDEILDLLKFKIINSKSTFKNVVSAELNMKYYIFIQNIADDRICNLIIDVFNMKSSKVCLKNIKYCWIFSCIDSKYIFKYCRILSNDEIEDIGPYFELELVDKYYCSDELYKKSFGEINEIGTLHIDKQDLREIKTRKYRK</sequence>
<dbReference type="OrthoDB" id="407658at2759"/>
<proteinExistence type="predicted"/>
<dbReference type="EMBL" id="KE647334">
    <property type="protein sequence ID" value="EQB60044.1"/>
    <property type="molecule type" value="Genomic_DNA"/>
</dbReference>
<gene>
    <name evidence="1" type="ORF">NAPIS_ORF02383</name>
</gene>
<dbReference type="HOGENOM" id="CLU_100680_0_0_1"/>
<protein>
    <submittedName>
        <fullName evidence="1">Ribosome production factor 2-like protein</fullName>
    </submittedName>
</protein>
<name>T0L6A0_9MICR</name>
<dbReference type="AlphaFoldDB" id="T0L6A0"/>
<evidence type="ECO:0000313" key="1">
    <source>
        <dbReference type="EMBL" id="EQB60044.1"/>
    </source>
</evidence>